<feature type="domain" description="AAA+ ATPase" evidence="1">
    <location>
        <begin position="21"/>
        <end position="152"/>
    </location>
</feature>
<dbReference type="Pfam" id="PF07728">
    <property type="entry name" value="AAA_5"/>
    <property type="match status" value="1"/>
</dbReference>
<evidence type="ECO:0000259" key="1">
    <source>
        <dbReference type="SMART" id="SM00382"/>
    </source>
</evidence>
<dbReference type="EMBL" id="CP003600">
    <property type="protein sequence ID" value="AFY93690.1"/>
    <property type="molecule type" value="Genomic_DNA"/>
</dbReference>
<proteinExistence type="predicted"/>
<dbReference type="InterPro" id="IPR003593">
    <property type="entry name" value="AAA+_ATPase"/>
</dbReference>
<accession>K9UFU1</accession>
<dbReference type="HOGENOM" id="CLU_053995_1_0_3"/>
<dbReference type="GO" id="GO:0005524">
    <property type="term" value="F:ATP binding"/>
    <property type="evidence" value="ECO:0007669"/>
    <property type="project" value="InterPro"/>
</dbReference>
<gene>
    <name evidence="2" type="ORF">Cha6605_2646</name>
</gene>
<dbReference type="STRING" id="1173020.Cha6605_2646"/>
<dbReference type="SUPFAM" id="SSF52540">
    <property type="entry name" value="P-loop containing nucleoside triphosphate hydrolases"/>
    <property type="match status" value="1"/>
</dbReference>
<dbReference type="InterPro" id="IPR027417">
    <property type="entry name" value="P-loop_NTPase"/>
</dbReference>
<dbReference type="SMART" id="SM00382">
    <property type="entry name" value="AAA"/>
    <property type="match status" value="1"/>
</dbReference>
<name>K9UFU1_CHAP6</name>
<sequence length="351" mass="39020">MQSAPSLTPSQLAPFLLNVAPVLPVFIWGPPGIGKSALVREFAESVGLSCISLLGSQLAPEDIIGVPQIVDGKSRFCPPTTIAQDKPYCLFLDELNACSQEVQKAFYSLILDRRIGEYELPPGTIVIGAGNRAEDAAITRPLSSALINRLLHVQLRVSAKDWLNWAGSADIHELVVSYIGNRSDHLWSKPPKHEETFSTPRAWEMLSRALHSYGSSATVEEIRTISTGLLTPSHAQQFVAFVKLRERAHDLSAIIKGDASWPEKPEERDILYFLTQQLRDRLIKELPEDESKVRRETRELANRCKELIVLLARVSTELAQLVVTETEGGATLPAWYTIELARALPRLAMQR</sequence>
<dbReference type="InterPro" id="IPR011704">
    <property type="entry name" value="ATPase_dyneun-rel_AAA"/>
</dbReference>
<keyword evidence="3" id="KW-1185">Reference proteome</keyword>
<dbReference type="AlphaFoldDB" id="K9UFU1"/>
<evidence type="ECO:0000313" key="2">
    <source>
        <dbReference type="EMBL" id="AFY93690.1"/>
    </source>
</evidence>
<dbReference type="eggNOG" id="COG0714">
    <property type="taxonomic scope" value="Bacteria"/>
</dbReference>
<evidence type="ECO:0000313" key="3">
    <source>
        <dbReference type="Proteomes" id="UP000010366"/>
    </source>
</evidence>
<organism evidence="2 3">
    <name type="scientific">Chamaesiphon minutus (strain ATCC 27169 / PCC 6605)</name>
    <dbReference type="NCBI Taxonomy" id="1173020"/>
    <lineage>
        <taxon>Bacteria</taxon>
        <taxon>Bacillati</taxon>
        <taxon>Cyanobacteriota</taxon>
        <taxon>Cyanophyceae</taxon>
        <taxon>Gomontiellales</taxon>
        <taxon>Chamaesiphonaceae</taxon>
        <taxon>Chamaesiphon</taxon>
    </lineage>
</organism>
<dbReference type="RefSeq" id="WP_015159836.1">
    <property type="nucleotide sequence ID" value="NC_019697.1"/>
</dbReference>
<dbReference type="Proteomes" id="UP000010366">
    <property type="component" value="Chromosome"/>
</dbReference>
<protein>
    <submittedName>
        <fullName evidence="2">MoxR-like ATPase</fullName>
    </submittedName>
</protein>
<dbReference type="OrthoDB" id="9808317at2"/>
<dbReference type="Gene3D" id="3.40.50.300">
    <property type="entry name" value="P-loop containing nucleotide triphosphate hydrolases"/>
    <property type="match status" value="1"/>
</dbReference>
<dbReference type="PATRIC" id="fig|1173020.3.peg.3021"/>
<dbReference type="KEGG" id="cmp:Cha6605_2646"/>
<dbReference type="GO" id="GO:0016887">
    <property type="term" value="F:ATP hydrolysis activity"/>
    <property type="evidence" value="ECO:0007669"/>
    <property type="project" value="InterPro"/>
</dbReference>
<reference evidence="2 3" key="1">
    <citation type="submission" date="2012-05" db="EMBL/GenBank/DDBJ databases">
        <title>Finished chromosome of genome of Chamaesiphon sp. PCC 6605.</title>
        <authorList>
            <consortium name="US DOE Joint Genome Institute"/>
            <person name="Gugger M."/>
            <person name="Coursin T."/>
            <person name="Rippka R."/>
            <person name="Tandeau De Marsac N."/>
            <person name="Huntemann M."/>
            <person name="Wei C.-L."/>
            <person name="Han J."/>
            <person name="Detter J.C."/>
            <person name="Han C."/>
            <person name="Tapia R."/>
            <person name="Chen A."/>
            <person name="Kyrpides N."/>
            <person name="Mavromatis K."/>
            <person name="Markowitz V."/>
            <person name="Szeto E."/>
            <person name="Ivanova N."/>
            <person name="Pagani I."/>
            <person name="Pati A."/>
            <person name="Goodwin L."/>
            <person name="Nordberg H.P."/>
            <person name="Cantor M.N."/>
            <person name="Hua S.X."/>
            <person name="Woyke T."/>
            <person name="Kerfeld C.A."/>
        </authorList>
    </citation>
    <scope>NUCLEOTIDE SEQUENCE [LARGE SCALE GENOMIC DNA]</scope>
    <source>
        <strain evidence="3">ATCC 27169 / PCC 6605</strain>
    </source>
</reference>
<dbReference type="CDD" id="cd00009">
    <property type="entry name" value="AAA"/>
    <property type="match status" value="1"/>
</dbReference>